<evidence type="ECO:0000256" key="1">
    <source>
        <dbReference type="SAM" id="Phobius"/>
    </source>
</evidence>
<dbReference type="AlphaFoldDB" id="A0A2G8JZE5"/>
<dbReference type="GO" id="GO:0005581">
    <property type="term" value="C:collagen trimer"/>
    <property type="evidence" value="ECO:0007669"/>
    <property type="project" value="UniProtKB-KW"/>
</dbReference>
<dbReference type="Proteomes" id="UP000230750">
    <property type="component" value="Unassembled WGS sequence"/>
</dbReference>
<dbReference type="PANTHER" id="PTHR46439">
    <property type="entry name" value="CYSTEINE-RICH MOTOR NEURON 1 PROTEIN"/>
    <property type="match status" value="1"/>
</dbReference>
<proteinExistence type="predicted"/>
<organism evidence="2 3">
    <name type="scientific">Stichopus japonicus</name>
    <name type="common">Sea cucumber</name>
    <dbReference type="NCBI Taxonomy" id="307972"/>
    <lineage>
        <taxon>Eukaryota</taxon>
        <taxon>Metazoa</taxon>
        <taxon>Echinodermata</taxon>
        <taxon>Eleutherozoa</taxon>
        <taxon>Echinozoa</taxon>
        <taxon>Holothuroidea</taxon>
        <taxon>Aspidochirotacea</taxon>
        <taxon>Aspidochirotida</taxon>
        <taxon>Stichopodidae</taxon>
        <taxon>Apostichopus</taxon>
    </lineage>
</organism>
<protein>
    <submittedName>
        <fullName evidence="2">Putative collagen alpha-1(I) chain</fullName>
    </submittedName>
</protein>
<keyword evidence="1" id="KW-0472">Membrane</keyword>
<reference evidence="2 3" key="1">
    <citation type="journal article" date="2017" name="PLoS Biol.">
        <title>The sea cucumber genome provides insights into morphological evolution and visceral regeneration.</title>
        <authorList>
            <person name="Zhang X."/>
            <person name="Sun L."/>
            <person name="Yuan J."/>
            <person name="Sun Y."/>
            <person name="Gao Y."/>
            <person name="Zhang L."/>
            <person name="Li S."/>
            <person name="Dai H."/>
            <person name="Hamel J.F."/>
            <person name="Liu C."/>
            <person name="Yu Y."/>
            <person name="Liu S."/>
            <person name="Lin W."/>
            <person name="Guo K."/>
            <person name="Jin S."/>
            <person name="Xu P."/>
            <person name="Storey K.B."/>
            <person name="Huan P."/>
            <person name="Zhang T."/>
            <person name="Zhou Y."/>
            <person name="Zhang J."/>
            <person name="Lin C."/>
            <person name="Li X."/>
            <person name="Xing L."/>
            <person name="Huo D."/>
            <person name="Sun M."/>
            <person name="Wang L."/>
            <person name="Mercier A."/>
            <person name="Li F."/>
            <person name="Yang H."/>
            <person name="Xiang J."/>
        </authorList>
    </citation>
    <scope>NUCLEOTIDE SEQUENCE [LARGE SCALE GENOMIC DNA]</scope>
    <source>
        <strain evidence="2">Shaxun</strain>
        <tissue evidence="2">Muscle</tissue>
    </source>
</reference>
<sequence>MDGEAMYLTRLFYVVLVGLSCQAQSQLASESISSADSGVHCIFQSAVISVSIAIIYLLSRNPGSYRVQLLSYTSSPVDRDNTVNRKTLAASGIFLLHEEWIDLDPCTSCMCKNGTVSCKRESCHVPDVANCTASTVPNICCPICLYKTVVISTNIVDVSFKLVGDNVKYCRFSLDISVKASLSSNVIGKDLWKLSAWISTNAYGNAAKYALNDNIFSEQYAAKTFKLNHYPPWKWKHLYYHMPLGEGPCDQCEFMCVAFGQADYPITVDNLSFRFQPLNFETERLVDCVPLPKRKGEDIIKENIGCAYEGISFHDKTVIRPDNCTECMCLNGTVNCTKENCDGGTDVPEECCPSNRPTQTDYMTTLYTDETGDGHSTRPTLPTIVIVILSLSVSLILLLVIFLLIRRKMTTNS</sequence>
<evidence type="ECO:0000313" key="3">
    <source>
        <dbReference type="Proteomes" id="UP000230750"/>
    </source>
</evidence>
<dbReference type="Gene3D" id="6.20.200.20">
    <property type="match status" value="1"/>
</dbReference>
<dbReference type="SUPFAM" id="SSF57603">
    <property type="entry name" value="FnI-like domain"/>
    <property type="match status" value="2"/>
</dbReference>
<keyword evidence="3" id="KW-1185">Reference proteome</keyword>
<dbReference type="EMBL" id="MRZV01001052">
    <property type="protein sequence ID" value="PIK41110.1"/>
    <property type="molecule type" value="Genomic_DNA"/>
</dbReference>
<dbReference type="Gene3D" id="2.10.70.10">
    <property type="entry name" value="Complement Module, domain 1"/>
    <property type="match status" value="1"/>
</dbReference>
<evidence type="ECO:0000313" key="2">
    <source>
        <dbReference type="EMBL" id="PIK41110.1"/>
    </source>
</evidence>
<dbReference type="STRING" id="307972.A0A2G8JZE5"/>
<accession>A0A2G8JZE5</accession>
<comment type="caution">
    <text evidence="2">The sequence shown here is derived from an EMBL/GenBank/DDBJ whole genome shotgun (WGS) entry which is preliminary data.</text>
</comment>
<name>A0A2G8JZE5_STIJA</name>
<keyword evidence="1" id="KW-0812">Transmembrane</keyword>
<keyword evidence="2" id="KW-0176">Collagen</keyword>
<dbReference type="PANTHER" id="PTHR46439:SF3">
    <property type="entry name" value="RE54525P"/>
    <property type="match status" value="1"/>
</dbReference>
<gene>
    <name evidence="2" type="ORF">BSL78_22043</name>
</gene>
<dbReference type="InterPro" id="IPR052624">
    <property type="entry name" value="CRIM1"/>
</dbReference>
<keyword evidence="1" id="KW-1133">Transmembrane helix</keyword>
<feature type="transmembrane region" description="Helical" evidence="1">
    <location>
        <begin position="384"/>
        <end position="405"/>
    </location>
</feature>